<name>A0A2T0SBI7_9ACTN</name>
<protein>
    <recommendedName>
        <fullName evidence="3">AMIN-like domain-containing protein</fullName>
    </recommendedName>
</protein>
<keyword evidence="5" id="KW-1185">Reference proteome</keyword>
<sequence length="205" mass="20834">MRRISGRAVAVLAAAAILLSGCGGGSAPPSTPTAAPTGTAAPDSRPSAPATTRPTAGVSSPAPAASWTSGPVTVEHHPAVPPVPLLAGVRYAAHPGFDRIVLDIRGGLPGYSVRYVSEVRADPSDRPVRVPGRRFLLVVLNPAQAHRDDGTATVSGTHATGLPMMKGYAVAGDFEGYVSVAIGLDDVVGYRVGELPGRVYLDVAA</sequence>
<feature type="chain" id="PRO_5015401153" description="AMIN-like domain-containing protein" evidence="2">
    <location>
        <begin position="28"/>
        <end position="205"/>
    </location>
</feature>
<dbReference type="EMBL" id="PVZG01000004">
    <property type="protein sequence ID" value="PRY30741.1"/>
    <property type="molecule type" value="Genomic_DNA"/>
</dbReference>
<feature type="compositionally biased region" description="Low complexity" evidence="1">
    <location>
        <begin position="32"/>
        <end position="42"/>
    </location>
</feature>
<dbReference type="OrthoDB" id="3393679at2"/>
<dbReference type="Pfam" id="PF24837">
    <property type="entry name" value="AMIN-like"/>
    <property type="match status" value="1"/>
</dbReference>
<feature type="compositionally biased region" description="Polar residues" evidence="1">
    <location>
        <begin position="49"/>
        <end position="58"/>
    </location>
</feature>
<dbReference type="AlphaFoldDB" id="A0A2T0SBI7"/>
<proteinExistence type="predicted"/>
<evidence type="ECO:0000256" key="2">
    <source>
        <dbReference type="SAM" id="SignalP"/>
    </source>
</evidence>
<feature type="signal peptide" evidence="2">
    <location>
        <begin position="1"/>
        <end position="27"/>
    </location>
</feature>
<evidence type="ECO:0000313" key="5">
    <source>
        <dbReference type="Proteomes" id="UP000239209"/>
    </source>
</evidence>
<gene>
    <name evidence="4" type="ORF">CLV70_104293</name>
</gene>
<organism evidence="4 5">
    <name type="scientific">Pseudosporangium ferrugineum</name>
    <dbReference type="NCBI Taxonomy" id="439699"/>
    <lineage>
        <taxon>Bacteria</taxon>
        <taxon>Bacillati</taxon>
        <taxon>Actinomycetota</taxon>
        <taxon>Actinomycetes</taxon>
        <taxon>Micromonosporales</taxon>
        <taxon>Micromonosporaceae</taxon>
        <taxon>Pseudosporangium</taxon>
    </lineage>
</organism>
<keyword evidence="2" id="KW-0732">Signal</keyword>
<dbReference type="RefSeq" id="WP_146164026.1">
    <property type="nucleotide sequence ID" value="NZ_PVZG01000004.1"/>
</dbReference>
<dbReference type="Proteomes" id="UP000239209">
    <property type="component" value="Unassembled WGS sequence"/>
</dbReference>
<evidence type="ECO:0000256" key="1">
    <source>
        <dbReference type="SAM" id="MobiDB-lite"/>
    </source>
</evidence>
<evidence type="ECO:0000259" key="3">
    <source>
        <dbReference type="Pfam" id="PF24837"/>
    </source>
</evidence>
<evidence type="ECO:0000313" key="4">
    <source>
        <dbReference type="EMBL" id="PRY30741.1"/>
    </source>
</evidence>
<feature type="domain" description="AMIN-like" evidence="3">
    <location>
        <begin position="86"/>
        <end position="204"/>
    </location>
</feature>
<accession>A0A2T0SBI7</accession>
<comment type="caution">
    <text evidence="4">The sequence shown here is derived from an EMBL/GenBank/DDBJ whole genome shotgun (WGS) entry which is preliminary data.</text>
</comment>
<dbReference type="PROSITE" id="PS51257">
    <property type="entry name" value="PROKAR_LIPOPROTEIN"/>
    <property type="match status" value="1"/>
</dbReference>
<reference evidence="4 5" key="1">
    <citation type="submission" date="2018-03" db="EMBL/GenBank/DDBJ databases">
        <title>Genomic Encyclopedia of Archaeal and Bacterial Type Strains, Phase II (KMG-II): from individual species to whole genera.</title>
        <authorList>
            <person name="Goeker M."/>
        </authorList>
    </citation>
    <scope>NUCLEOTIDE SEQUENCE [LARGE SCALE GENOMIC DNA]</scope>
    <source>
        <strain evidence="4 5">DSM 45348</strain>
    </source>
</reference>
<feature type="region of interest" description="Disordered" evidence="1">
    <location>
        <begin position="25"/>
        <end position="70"/>
    </location>
</feature>
<dbReference type="InterPro" id="IPR056303">
    <property type="entry name" value="AMIN-like"/>
</dbReference>